<protein>
    <recommendedName>
        <fullName evidence="2">HTH cro/C1-type domain-containing protein</fullName>
    </recommendedName>
</protein>
<dbReference type="SUPFAM" id="SSF47413">
    <property type="entry name" value="lambda repressor-like DNA-binding domains"/>
    <property type="match status" value="1"/>
</dbReference>
<dbReference type="InterPro" id="IPR001387">
    <property type="entry name" value="Cro/C1-type_HTH"/>
</dbReference>
<dbReference type="PANTHER" id="PTHR43236">
    <property type="entry name" value="ANTITOXIN HIGA1"/>
    <property type="match status" value="1"/>
</dbReference>
<feature type="region of interest" description="Disordered" evidence="1">
    <location>
        <begin position="159"/>
        <end position="178"/>
    </location>
</feature>
<dbReference type="Pfam" id="PF01381">
    <property type="entry name" value="HTH_3"/>
    <property type="match status" value="1"/>
</dbReference>
<evidence type="ECO:0000313" key="4">
    <source>
        <dbReference type="Proteomes" id="UP001500655"/>
    </source>
</evidence>
<dbReference type="SMART" id="SM00530">
    <property type="entry name" value="HTH_XRE"/>
    <property type="match status" value="2"/>
</dbReference>
<sequence length="419" mass="45990">MPSPLRTLDPDILVARRAAAGLTRAQLATRAGVSTRMIFFYEHGTHTPTPARLESLAAALGCGPEDLINVARGQETLVDLRYAAGLTLEQAAELLRRSAVGRALHISAAKISAMESGQPVKGHGWSDPAVTGRFLPRLAKTYGVPLRMMLDAWMRSRPDEPAPTLDNGRDRAPSKTALSTWESLNERQQRYLGEIMRDDRMTATEMWMRRVQRLPVPPASEWRRLPLALKAPPAVVGYTRLQERLRRRGVHDPGAGQTVHALARRGLLVIAEDLVDHPAVGEVARVLVQITRQGRAAAQAGLDETADDDHGAHLLSEWLWGVLVRVAAAEPDGLPDDRLAGRALFFICVGYSARPGGRPSRGFIDSVAVMAPSATHVTEYRWRLTSLGRRHIAEYLATYRELYPRVDTTGLDAVVSESG</sequence>
<accession>A0ABP4X9G4</accession>
<evidence type="ECO:0000313" key="3">
    <source>
        <dbReference type="EMBL" id="GAA1774247.1"/>
    </source>
</evidence>
<comment type="caution">
    <text evidence="3">The sequence shown here is derived from an EMBL/GenBank/DDBJ whole genome shotgun (WGS) entry which is preliminary data.</text>
</comment>
<dbReference type="PANTHER" id="PTHR43236:SF2">
    <property type="entry name" value="BLL0069 PROTEIN"/>
    <property type="match status" value="1"/>
</dbReference>
<dbReference type="Proteomes" id="UP001500655">
    <property type="component" value="Unassembled WGS sequence"/>
</dbReference>
<dbReference type="PROSITE" id="PS50943">
    <property type="entry name" value="HTH_CROC1"/>
    <property type="match status" value="1"/>
</dbReference>
<proteinExistence type="predicted"/>
<feature type="domain" description="HTH cro/C1-type" evidence="2">
    <location>
        <begin position="13"/>
        <end position="67"/>
    </location>
</feature>
<dbReference type="InterPro" id="IPR010982">
    <property type="entry name" value="Lambda_DNA-bd_dom_sf"/>
</dbReference>
<reference evidence="4" key="1">
    <citation type="journal article" date="2019" name="Int. J. Syst. Evol. Microbiol.">
        <title>The Global Catalogue of Microorganisms (GCM) 10K type strain sequencing project: providing services to taxonomists for standard genome sequencing and annotation.</title>
        <authorList>
            <consortium name="The Broad Institute Genomics Platform"/>
            <consortium name="The Broad Institute Genome Sequencing Center for Infectious Disease"/>
            <person name="Wu L."/>
            <person name="Ma J."/>
        </authorList>
    </citation>
    <scope>NUCLEOTIDE SEQUENCE [LARGE SCALE GENOMIC DNA]</scope>
    <source>
        <strain evidence="4">JCM 13249</strain>
    </source>
</reference>
<evidence type="ECO:0000259" key="2">
    <source>
        <dbReference type="PROSITE" id="PS50943"/>
    </source>
</evidence>
<dbReference type="CDD" id="cd00093">
    <property type="entry name" value="HTH_XRE"/>
    <property type="match status" value="1"/>
</dbReference>
<dbReference type="Gene3D" id="1.10.260.40">
    <property type="entry name" value="lambda repressor-like DNA-binding domains"/>
    <property type="match status" value="2"/>
</dbReference>
<dbReference type="InterPro" id="IPR052345">
    <property type="entry name" value="Rad_response_metalloprotease"/>
</dbReference>
<name>A0ABP4X9G4_9ACTN</name>
<keyword evidence="4" id="KW-1185">Reference proteome</keyword>
<dbReference type="EMBL" id="BAAALS010000038">
    <property type="protein sequence ID" value="GAA1774247.1"/>
    <property type="molecule type" value="Genomic_DNA"/>
</dbReference>
<evidence type="ECO:0000256" key="1">
    <source>
        <dbReference type="SAM" id="MobiDB-lite"/>
    </source>
</evidence>
<gene>
    <name evidence="3" type="ORF">GCM10009681_52230</name>
</gene>
<organism evidence="3 4">
    <name type="scientific">Luedemannella helvata</name>
    <dbReference type="NCBI Taxonomy" id="349315"/>
    <lineage>
        <taxon>Bacteria</taxon>
        <taxon>Bacillati</taxon>
        <taxon>Actinomycetota</taxon>
        <taxon>Actinomycetes</taxon>
        <taxon>Micromonosporales</taxon>
        <taxon>Micromonosporaceae</taxon>
        <taxon>Luedemannella</taxon>
    </lineage>
</organism>